<dbReference type="RefSeq" id="WP_273618886.1">
    <property type="nucleotide sequence ID" value="NZ_CP117417.1"/>
</dbReference>
<protein>
    <submittedName>
        <fullName evidence="3">Heparan-alpha-glucosaminide N-acetyltransferase domain-containing protein</fullName>
    </submittedName>
</protein>
<evidence type="ECO:0000313" key="4">
    <source>
        <dbReference type="Proteomes" id="UP001218231"/>
    </source>
</evidence>
<evidence type="ECO:0000259" key="2">
    <source>
        <dbReference type="Pfam" id="PF07786"/>
    </source>
</evidence>
<dbReference type="Pfam" id="PF07786">
    <property type="entry name" value="HGSNAT_cat"/>
    <property type="match status" value="1"/>
</dbReference>
<feature type="transmembrane region" description="Helical" evidence="1">
    <location>
        <begin position="128"/>
        <end position="146"/>
    </location>
</feature>
<reference evidence="3 4" key="1">
    <citation type="submission" date="2023-02" db="EMBL/GenBank/DDBJ databases">
        <title>Genome sequence of Novosphingobium humi KACC 19094.</title>
        <authorList>
            <person name="Kim S."/>
            <person name="Heo J."/>
            <person name="Kwon S.-W."/>
        </authorList>
    </citation>
    <scope>NUCLEOTIDE SEQUENCE [LARGE SCALE GENOMIC DNA]</scope>
    <source>
        <strain evidence="3 4">KACC 19094</strain>
    </source>
</reference>
<feature type="transmembrane region" description="Helical" evidence="1">
    <location>
        <begin position="282"/>
        <end position="300"/>
    </location>
</feature>
<dbReference type="PANTHER" id="PTHR40407:SF1">
    <property type="entry name" value="HEPARAN-ALPHA-GLUCOSAMINIDE N-ACETYLTRANSFERASE CATALYTIC DOMAIN-CONTAINING PROTEIN"/>
    <property type="match status" value="1"/>
</dbReference>
<proteinExistence type="predicted"/>
<keyword evidence="4" id="KW-1185">Reference proteome</keyword>
<accession>A0ABY7TZ78</accession>
<evidence type="ECO:0000256" key="1">
    <source>
        <dbReference type="SAM" id="Phobius"/>
    </source>
</evidence>
<feature type="transmembrane region" description="Helical" evidence="1">
    <location>
        <begin position="312"/>
        <end position="337"/>
    </location>
</feature>
<dbReference type="EMBL" id="CP117417">
    <property type="protein sequence ID" value="WCT78575.1"/>
    <property type="molecule type" value="Genomic_DNA"/>
</dbReference>
<organism evidence="3 4">
    <name type="scientific">Novosphingobium humi</name>
    <dbReference type="NCBI Taxonomy" id="2282397"/>
    <lineage>
        <taxon>Bacteria</taxon>
        <taxon>Pseudomonadati</taxon>
        <taxon>Pseudomonadota</taxon>
        <taxon>Alphaproteobacteria</taxon>
        <taxon>Sphingomonadales</taxon>
        <taxon>Sphingomonadaceae</taxon>
        <taxon>Novosphingobium</taxon>
    </lineage>
</organism>
<name>A0ABY7TZ78_9SPHN</name>
<dbReference type="PANTHER" id="PTHR40407">
    <property type="entry name" value="MEMBRANE PROTEIN-LIKE PROTEIN"/>
    <property type="match status" value="1"/>
</dbReference>
<feature type="transmembrane region" description="Helical" evidence="1">
    <location>
        <begin position="12"/>
        <end position="32"/>
    </location>
</feature>
<feature type="transmembrane region" description="Helical" evidence="1">
    <location>
        <begin position="151"/>
        <end position="167"/>
    </location>
</feature>
<dbReference type="InterPro" id="IPR012429">
    <property type="entry name" value="HGSNAT_cat"/>
</dbReference>
<keyword evidence="1" id="KW-1133">Transmembrane helix</keyword>
<feature type="transmembrane region" description="Helical" evidence="1">
    <location>
        <begin position="235"/>
        <end position="256"/>
    </location>
</feature>
<feature type="transmembrane region" description="Helical" evidence="1">
    <location>
        <begin position="205"/>
        <end position="223"/>
    </location>
</feature>
<evidence type="ECO:0000313" key="3">
    <source>
        <dbReference type="EMBL" id="WCT78575.1"/>
    </source>
</evidence>
<keyword evidence="1" id="KW-0472">Membrane</keyword>
<feature type="transmembrane region" description="Helical" evidence="1">
    <location>
        <begin position="96"/>
        <end position="116"/>
    </location>
</feature>
<feature type="domain" description="Heparan-alpha-glucosaminide N-acetyltransferase catalytic" evidence="2">
    <location>
        <begin position="15"/>
        <end position="225"/>
    </location>
</feature>
<dbReference type="Proteomes" id="UP001218231">
    <property type="component" value="Chromosome"/>
</dbReference>
<sequence length="391" mass="43596">MTQETPASTRPPSARLIAIDALRGLVMAFMLVDHVRETFFLHLQVSDPVDANTVDPGLFFTRLLSTFCAPVFVALTGLSAWLYGQSHSKGEVSTFLVKRGLFLIALELSVVCYAWPTQANHFPPPTVWFQVMWAIGGSMLALAALLHLPRAALVALGLGIVTLHNLLDPIRLVEGDAWYVPWALLHQHAAIHAVDWMTVKITYPILPWIGVIALGYGMGPWFARGTDPAPRIRCLALLGLGLVLGFVLLRFANIYGDKPWFVAQTPLRTVMSFLALTKYPPSLLFLMPTLGAGCLLMAWFERLGDHRAMPMLACLGGAPLFYYVLHLYTLKAIYNVAMALYGPVKGQFFGVDHLSTVWIWVAILLPVLYLPTRWFAGLKQRRRDLAWLKYL</sequence>
<feature type="transmembrane region" description="Helical" evidence="1">
    <location>
        <begin position="63"/>
        <end position="84"/>
    </location>
</feature>
<feature type="transmembrane region" description="Helical" evidence="1">
    <location>
        <begin position="357"/>
        <end position="376"/>
    </location>
</feature>
<keyword evidence="1" id="KW-0812">Transmembrane</keyword>
<gene>
    <name evidence="3" type="ORF">PQ457_06320</name>
</gene>